<dbReference type="AlphaFoldDB" id="A0A7N0ZVR4"/>
<dbReference type="Proteomes" id="UP000594263">
    <property type="component" value="Unplaced"/>
</dbReference>
<dbReference type="OMA" id="LSWEVCQ"/>
<dbReference type="Gene3D" id="2.60.120.920">
    <property type="match status" value="1"/>
</dbReference>
<reference evidence="1" key="1">
    <citation type="submission" date="2021-01" db="UniProtKB">
        <authorList>
            <consortium name="EnsemblPlants"/>
        </authorList>
    </citation>
    <scope>IDENTIFICATION</scope>
</reference>
<proteinExistence type="predicted"/>
<dbReference type="SUPFAM" id="SSF49899">
    <property type="entry name" value="Concanavalin A-like lectins/glucanases"/>
    <property type="match status" value="1"/>
</dbReference>
<dbReference type="InterPro" id="IPR013320">
    <property type="entry name" value="ConA-like_dom_sf"/>
</dbReference>
<dbReference type="InterPro" id="IPR043136">
    <property type="entry name" value="B30.2/SPRY_sf"/>
</dbReference>
<dbReference type="EnsemblPlants" id="Kaladp0042s0082.1.v1.1">
    <property type="protein sequence ID" value="Kaladp0042s0082.1.v1.1"/>
    <property type="gene ID" value="Kaladp0042s0082.v1.1"/>
</dbReference>
<name>A0A7N0ZVR4_KALFE</name>
<keyword evidence="2" id="KW-1185">Reference proteome</keyword>
<dbReference type="PANTHER" id="PTHR44991">
    <property type="entry name" value="IMMUNOGLOBULIN SUPERFAMILY MEMBER 5"/>
    <property type="match status" value="1"/>
</dbReference>
<protein>
    <recommendedName>
        <fullName evidence="3">SPRY domain-containing protein</fullName>
    </recommendedName>
</protein>
<dbReference type="PANTHER" id="PTHR44991:SF1">
    <property type="entry name" value="IMMUNOGLOBULIN SUPERFAMILY MEMBER 5"/>
    <property type="match status" value="1"/>
</dbReference>
<organism evidence="1 2">
    <name type="scientific">Kalanchoe fedtschenkoi</name>
    <name type="common">Lavender scallops</name>
    <name type="synonym">South American air plant</name>
    <dbReference type="NCBI Taxonomy" id="63787"/>
    <lineage>
        <taxon>Eukaryota</taxon>
        <taxon>Viridiplantae</taxon>
        <taxon>Streptophyta</taxon>
        <taxon>Embryophyta</taxon>
        <taxon>Tracheophyta</taxon>
        <taxon>Spermatophyta</taxon>
        <taxon>Magnoliopsida</taxon>
        <taxon>eudicotyledons</taxon>
        <taxon>Gunneridae</taxon>
        <taxon>Pentapetalae</taxon>
        <taxon>Saxifragales</taxon>
        <taxon>Crassulaceae</taxon>
        <taxon>Kalanchoe</taxon>
    </lineage>
</organism>
<evidence type="ECO:0000313" key="1">
    <source>
        <dbReference type="EnsemblPlants" id="Kaladp0042s0082.1.v1.1"/>
    </source>
</evidence>
<evidence type="ECO:0008006" key="3">
    <source>
        <dbReference type="Google" id="ProtNLM"/>
    </source>
</evidence>
<accession>A0A7N0ZVR4</accession>
<evidence type="ECO:0000313" key="2">
    <source>
        <dbReference type="Proteomes" id="UP000594263"/>
    </source>
</evidence>
<sequence>MLCFLVVDVAPVLLFFKKRKQSNKFETDRVSNSQLVSSLHAQQAAVESGRRRPSLHGGFRRHRSLFSWSDHPSSATDAVETGWPRFAFSLSPSYRPPSILGMCAAGDGGAISALETEISWEIGHGSADFMQKIRLNPGKKRSGSGSGLNPSMLSVIRTALPLPGPACAFPQEAYFEIMILSCREEEDEGESIKMREGEKMKLIVETGGSVHRSIDSNTSAAGGGVGGLLVAVGLTVGGVLPMKIPGSYQGSVGFSSSGSIYHDGNKLVPEFDNVEWGTLTGKVIGCSYVPAQKKVSFTIDSELVHTLHCTTEEFGTPLYPTLAANCDVTVLVNKGQSPFKYTPANAARRINPCFVGSPTGTFCDDSTELFSIGRIDSQWRYRSAARSEACAGSENARVKDCDEESDLGELFEIVLDGAGRASTGVGR</sequence>
<dbReference type="Gramene" id="Kaladp0042s0082.1.v1.1">
    <property type="protein sequence ID" value="Kaladp0042s0082.1.v1.1"/>
    <property type="gene ID" value="Kaladp0042s0082.v1.1"/>
</dbReference>